<dbReference type="EMBL" id="QTSX02001465">
    <property type="protein sequence ID" value="KAJ9081631.1"/>
    <property type="molecule type" value="Genomic_DNA"/>
</dbReference>
<protein>
    <submittedName>
        <fullName evidence="1">Uncharacterized protein</fullName>
    </submittedName>
</protein>
<accession>A0ACC2U4L7</accession>
<name>A0ACC2U4L7_9FUNG</name>
<dbReference type="Proteomes" id="UP001165960">
    <property type="component" value="Unassembled WGS sequence"/>
</dbReference>
<comment type="caution">
    <text evidence="1">The sequence shown here is derived from an EMBL/GenBank/DDBJ whole genome shotgun (WGS) entry which is preliminary data.</text>
</comment>
<organism evidence="1 2">
    <name type="scientific">Entomophthora muscae</name>
    <dbReference type="NCBI Taxonomy" id="34485"/>
    <lineage>
        <taxon>Eukaryota</taxon>
        <taxon>Fungi</taxon>
        <taxon>Fungi incertae sedis</taxon>
        <taxon>Zoopagomycota</taxon>
        <taxon>Entomophthoromycotina</taxon>
        <taxon>Entomophthoromycetes</taxon>
        <taxon>Entomophthorales</taxon>
        <taxon>Entomophthoraceae</taxon>
        <taxon>Entomophthora</taxon>
    </lineage>
</organism>
<evidence type="ECO:0000313" key="1">
    <source>
        <dbReference type="EMBL" id="KAJ9081631.1"/>
    </source>
</evidence>
<gene>
    <name evidence="1" type="ORF">DSO57_1012514</name>
</gene>
<sequence length="132" mass="14681">MQEFADRFYLEAWTLISLKAASFINVKSALLNAVQTNKNLSLALKSGIYGAHNVSDLICHLLTFKDDFEVPMLSGLRAFQENINKPSFSDKPKTGESSTTQGTAGTNCNCTCYNCEKLGHMSRECKQPRYTT</sequence>
<keyword evidence="2" id="KW-1185">Reference proteome</keyword>
<proteinExistence type="predicted"/>
<evidence type="ECO:0000313" key="2">
    <source>
        <dbReference type="Proteomes" id="UP001165960"/>
    </source>
</evidence>
<reference evidence="1" key="1">
    <citation type="submission" date="2022-04" db="EMBL/GenBank/DDBJ databases">
        <title>Genome of the entomopathogenic fungus Entomophthora muscae.</title>
        <authorList>
            <person name="Elya C."/>
            <person name="Lovett B.R."/>
            <person name="Lee E."/>
            <person name="Macias A.M."/>
            <person name="Hajek A.E."/>
            <person name="De Bivort B.L."/>
            <person name="Kasson M.T."/>
            <person name="De Fine Licht H.H."/>
            <person name="Stajich J.E."/>
        </authorList>
    </citation>
    <scope>NUCLEOTIDE SEQUENCE</scope>
    <source>
        <strain evidence="1">Berkeley</strain>
    </source>
</reference>